<organism evidence="7 8">
    <name type="scientific">Aeromicrobium piscarium</name>
    <dbReference type="NCBI Taxonomy" id="2590901"/>
    <lineage>
        <taxon>Bacteria</taxon>
        <taxon>Bacillati</taxon>
        <taxon>Actinomycetota</taxon>
        <taxon>Actinomycetes</taxon>
        <taxon>Propionibacteriales</taxon>
        <taxon>Nocardioidaceae</taxon>
        <taxon>Aeromicrobium</taxon>
    </lineage>
</organism>
<dbReference type="EMBL" id="VLNT01000003">
    <property type="protein sequence ID" value="TSD65188.1"/>
    <property type="molecule type" value="Genomic_DNA"/>
</dbReference>
<dbReference type="OrthoDB" id="4379468at2"/>
<keyword evidence="2" id="KW-0547">Nucleotide-binding</keyword>
<evidence type="ECO:0000313" key="8">
    <source>
        <dbReference type="Proteomes" id="UP000316988"/>
    </source>
</evidence>
<gene>
    <name evidence="7" type="ORF">FNM00_05640</name>
</gene>
<evidence type="ECO:0000256" key="5">
    <source>
        <dbReference type="ARBA" id="ARBA00023136"/>
    </source>
</evidence>
<dbReference type="Pfam" id="PF00350">
    <property type="entry name" value="Dynamin_N"/>
    <property type="match status" value="1"/>
</dbReference>
<dbReference type="GO" id="GO:0016020">
    <property type="term" value="C:membrane"/>
    <property type="evidence" value="ECO:0007669"/>
    <property type="project" value="UniProtKB-SubCell"/>
</dbReference>
<comment type="caution">
    <text evidence="7">The sequence shown here is derived from an EMBL/GenBank/DDBJ whole genome shotgun (WGS) entry which is preliminary data.</text>
</comment>
<dbReference type="GO" id="GO:0005525">
    <property type="term" value="F:GTP binding"/>
    <property type="evidence" value="ECO:0007669"/>
    <property type="project" value="UniProtKB-KW"/>
</dbReference>
<feature type="domain" description="Dynamin N-terminal" evidence="6">
    <location>
        <begin position="42"/>
        <end position="190"/>
    </location>
</feature>
<dbReference type="RefSeq" id="WP_143912292.1">
    <property type="nucleotide sequence ID" value="NZ_VLNT01000003.1"/>
</dbReference>
<evidence type="ECO:0000256" key="1">
    <source>
        <dbReference type="ARBA" id="ARBA00004370"/>
    </source>
</evidence>
<comment type="subcellular location">
    <subcellularLocation>
        <location evidence="1">Membrane</location>
    </subcellularLocation>
</comment>
<reference evidence="7 8" key="1">
    <citation type="submission" date="2019-07" db="EMBL/GenBank/DDBJ databases">
        <authorList>
            <person name="Zhao L.H."/>
        </authorList>
    </citation>
    <scope>NUCLEOTIDE SEQUENCE [LARGE SCALE GENOMIC DNA]</scope>
    <source>
        <strain evidence="7 8">Co35</strain>
    </source>
</reference>
<keyword evidence="8" id="KW-1185">Reference proteome</keyword>
<dbReference type="GO" id="GO:0003924">
    <property type="term" value="F:GTPase activity"/>
    <property type="evidence" value="ECO:0007669"/>
    <property type="project" value="InterPro"/>
</dbReference>
<keyword evidence="3" id="KW-0378">Hydrolase</keyword>
<dbReference type="PANTHER" id="PTHR10465:SF0">
    <property type="entry name" value="SARCALUMENIN"/>
    <property type="match status" value="1"/>
</dbReference>
<accession>A0A554SFR9</accession>
<dbReference type="InterPro" id="IPR027094">
    <property type="entry name" value="Mitofusin_fam"/>
</dbReference>
<name>A0A554SFR9_9ACTN</name>
<evidence type="ECO:0000259" key="6">
    <source>
        <dbReference type="Pfam" id="PF00350"/>
    </source>
</evidence>
<keyword evidence="4" id="KW-0342">GTP-binding</keyword>
<keyword evidence="5" id="KW-0472">Membrane</keyword>
<protein>
    <submittedName>
        <fullName evidence="7">Isoniazid-inducible protein iniC</fullName>
    </submittedName>
</protein>
<dbReference type="AlphaFoldDB" id="A0A554SFR9"/>
<sequence>MRGPLDSARAVVAAARRLYAFDPTAIAELDELDRRLDGPLRIALVGSVKAGKSTLLNGLLGERIAPTDARECTRIVTRYHYGATPSVRGLLTDGTPALLPAQRQPGRLELALQGLSPDEFERLDVSWPAPGIQGVTFIDTPGTISVTEDVSSQTDRFLLPEHGATGADAVVYLLRSLHDSDVRYLQTLHDRTRHGNAAIGAIAVLSRADELGAGRLTAMVSVNEAVERLRDHPALHGVCETIVPVAGLLGTGAMTLRQSDFSVFRSLATRHPDETRQLMISAERFLATPDDELPSERVRADLVDRFGMYGIRLALAAVRGGVDDAGELAEELLRRSGLEELRRVIDVHFVQRQSELKAHSIVLAVHRFVRSRPVPGSDEIVVMADEHMAGAHTFAETRLLGRIAARRLHLSADLADELERLVGGHGGSPECRLGVDGQELSAQELLDLAIHHLQRWRELTVNPLVDHETYRAAKTAERSCETIIVTLMGREHRASVTFG</sequence>
<dbReference type="InterPro" id="IPR027417">
    <property type="entry name" value="P-loop_NTPase"/>
</dbReference>
<evidence type="ECO:0000256" key="4">
    <source>
        <dbReference type="ARBA" id="ARBA00023134"/>
    </source>
</evidence>
<evidence type="ECO:0000256" key="3">
    <source>
        <dbReference type="ARBA" id="ARBA00022801"/>
    </source>
</evidence>
<dbReference type="Proteomes" id="UP000316988">
    <property type="component" value="Unassembled WGS sequence"/>
</dbReference>
<dbReference type="Gene3D" id="3.40.50.300">
    <property type="entry name" value="P-loop containing nucleotide triphosphate hydrolases"/>
    <property type="match status" value="1"/>
</dbReference>
<dbReference type="SUPFAM" id="SSF52540">
    <property type="entry name" value="P-loop containing nucleoside triphosphate hydrolases"/>
    <property type="match status" value="1"/>
</dbReference>
<evidence type="ECO:0000256" key="2">
    <source>
        <dbReference type="ARBA" id="ARBA00022741"/>
    </source>
</evidence>
<proteinExistence type="predicted"/>
<evidence type="ECO:0000313" key="7">
    <source>
        <dbReference type="EMBL" id="TSD65188.1"/>
    </source>
</evidence>
<dbReference type="InterPro" id="IPR045063">
    <property type="entry name" value="Dynamin_N"/>
</dbReference>
<dbReference type="PANTHER" id="PTHR10465">
    <property type="entry name" value="TRANSMEMBRANE GTPASE FZO1"/>
    <property type="match status" value="1"/>
</dbReference>